<dbReference type="GO" id="GO:0003677">
    <property type="term" value="F:DNA binding"/>
    <property type="evidence" value="ECO:0007669"/>
    <property type="project" value="InterPro"/>
</dbReference>
<evidence type="ECO:0000259" key="6">
    <source>
        <dbReference type="Pfam" id="PF08281"/>
    </source>
</evidence>
<keyword evidence="4" id="KW-0804">Transcription</keyword>
<dbReference type="SUPFAM" id="SSF88659">
    <property type="entry name" value="Sigma3 and sigma4 domains of RNA polymerase sigma factors"/>
    <property type="match status" value="1"/>
</dbReference>
<dbReference type="Gene3D" id="1.10.10.10">
    <property type="entry name" value="Winged helix-like DNA-binding domain superfamily/Winged helix DNA-binding domain"/>
    <property type="match status" value="1"/>
</dbReference>
<comment type="similarity">
    <text evidence="1">Belongs to the sigma-70 factor family. ECF subfamily.</text>
</comment>
<gene>
    <name evidence="7" type="ORF">AWU65_03630</name>
</gene>
<proteinExistence type="inferred from homology"/>
<evidence type="ECO:0000313" key="8">
    <source>
        <dbReference type="Proteomes" id="UP000076796"/>
    </source>
</evidence>
<feature type="domain" description="RNA polymerase sigma factor 70 region 4 type 2" evidence="6">
    <location>
        <begin position="131"/>
        <end position="181"/>
    </location>
</feature>
<dbReference type="PANTHER" id="PTHR43133">
    <property type="entry name" value="RNA POLYMERASE ECF-TYPE SIGMA FACTO"/>
    <property type="match status" value="1"/>
</dbReference>
<dbReference type="GO" id="GO:0006352">
    <property type="term" value="P:DNA-templated transcription initiation"/>
    <property type="evidence" value="ECO:0007669"/>
    <property type="project" value="InterPro"/>
</dbReference>
<dbReference type="SUPFAM" id="SSF88946">
    <property type="entry name" value="Sigma2 domain of RNA polymerase sigma factors"/>
    <property type="match status" value="1"/>
</dbReference>
<dbReference type="Pfam" id="PF08281">
    <property type="entry name" value="Sigma70_r4_2"/>
    <property type="match status" value="1"/>
</dbReference>
<dbReference type="Proteomes" id="UP000076796">
    <property type="component" value="Unassembled WGS sequence"/>
</dbReference>
<dbReference type="EMBL" id="LWMH01000001">
    <property type="protein sequence ID" value="KZS45082.1"/>
    <property type="molecule type" value="Genomic_DNA"/>
</dbReference>
<evidence type="ECO:0000256" key="4">
    <source>
        <dbReference type="ARBA" id="ARBA00023163"/>
    </source>
</evidence>
<protein>
    <recommendedName>
        <fullName evidence="9">RNA polymerase subunit sigma-70</fullName>
    </recommendedName>
</protein>
<evidence type="ECO:0000259" key="5">
    <source>
        <dbReference type="Pfam" id="PF04542"/>
    </source>
</evidence>
<dbReference type="InterPro" id="IPR007627">
    <property type="entry name" value="RNA_pol_sigma70_r2"/>
</dbReference>
<dbReference type="GO" id="GO:0016987">
    <property type="term" value="F:sigma factor activity"/>
    <property type="evidence" value="ECO:0007669"/>
    <property type="project" value="UniProtKB-KW"/>
</dbReference>
<dbReference type="InterPro" id="IPR013249">
    <property type="entry name" value="RNA_pol_sigma70_r4_t2"/>
</dbReference>
<keyword evidence="8" id="KW-1185">Reference proteome</keyword>
<sequence>MKPNITHEQVLRILSGDQVAFTAFYEENRDMLYYQAYRFLKHREDAEDVVQEAYIRIYLNLHTYNFSCRINTWMKRIVKNLCIDRVRRNKSKPHYSIDEQNSEGSNFILETLSDGEKTPDQQVVDNEESKRVLHLVKTMPDQYKNVFLLRFFSDYSLIEIADNLSMEVNTVKSRIFRGRAYLRRKYRVS</sequence>
<dbReference type="InterPro" id="IPR013325">
    <property type="entry name" value="RNA_pol_sigma_r2"/>
</dbReference>
<feature type="domain" description="RNA polymerase sigma-70 region 2" evidence="5">
    <location>
        <begin position="24"/>
        <end position="90"/>
    </location>
</feature>
<evidence type="ECO:0000256" key="3">
    <source>
        <dbReference type="ARBA" id="ARBA00023082"/>
    </source>
</evidence>
<dbReference type="RefSeq" id="WP_063477587.1">
    <property type="nucleotide sequence ID" value="NZ_JBCMWP010000019.1"/>
</dbReference>
<dbReference type="InterPro" id="IPR013324">
    <property type="entry name" value="RNA_pol_sigma_r3/r4-like"/>
</dbReference>
<evidence type="ECO:0008006" key="9">
    <source>
        <dbReference type="Google" id="ProtNLM"/>
    </source>
</evidence>
<dbReference type="AlphaFoldDB" id="A0A163GPX1"/>
<keyword evidence="3" id="KW-0731">Sigma factor</keyword>
<comment type="caution">
    <text evidence="7">The sequence shown here is derived from an EMBL/GenBank/DDBJ whole genome shotgun (WGS) entry which is preliminary data.</text>
</comment>
<dbReference type="NCBIfam" id="TIGR02937">
    <property type="entry name" value="sigma70-ECF"/>
    <property type="match status" value="1"/>
</dbReference>
<evidence type="ECO:0000313" key="7">
    <source>
        <dbReference type="EMBL" id="KZS45082.1"/>
    </source>
</evidence>
<evidence type="ECO:0000256" key="1">
    <source>
        <dbReference type="ARBA" id="ARBA00010641"/>
    </source>
</evidence>
<accession>A0A163GPX1</accession>
<name>A0A163GPX1_9BACL</name>
<dbReference type="PANTHER" id="PTHR43133:SF60">
    <property type="entry name" value="RNA POLYMERASE SIGMA FACTOR SIGV"/>
    <property type="match status" value="1"/>
</dbReference>
<dbReference type="InterPro" id="IPR014284">
    <property type="entry name" value="RNA_pol_sigma-70_dom"/>
</dbReference>
<dbReference type="Gene3D" id="1.10.1740.10">
    <property type="match status" value="1"/>
</dbReference>
<keyword evidence="2" id="KW-0805">Transcription regulation</keyword>
<dbReference type="InterPro" id="IPR039425">
    <property type="entry name" value="RNA_pol_sigma-70-like"/>
</dbReference>
<dbReference type="InterPro" id="IPR036388">
    <property type="entry name" value="WH-like_DNA-bd_sf"/>
</dbReference>
<reference evidence="7" key="1">
    <citation type="journal article" date="2016" name="Genome Announc.">
        <title>Draft genomes of two strains of Paenibacillus glucanolyticus with capability to degrade lignocellulose.</title>
        <authorList>
            <person name="Mathews S.L."/>
            <person name="Pawlak J."/>
            <person name="Grunden A.M."/>
        </authorList>
    </citation>
    <scope>NUCLEOTIDE SEQUENCE [LARGE SCALE GENOMIC DNA]</scope>
    <source>
        <strain evidence="7">SLM1</strain>
    </source>
</reference>
<dbReference type="Pfam" id="PF04542">
    <property type="entry name" value="Sigma70_r2"/>
    <property type="match status" value="1"/>
</dbReference>
<evidence type="ECO:0000256" key="2">
    <source>
        <dbReference type="ARBA" id="ARBA00023015"/>
    </source>
</evidence>
<dbReference type="OrthoDB" id="2470848at2"/>
<dbReference type="CDD" id="cd06171">
    <property type="entry name" value="Sigma70_r4"/>
    <property type="match status" value="1"/>
</dbReference>
<organism evidence="7 8">
    <name type="scientific">Paenibacillus glucanolyticus</name>
    <dbReference type="NCBI Taxonomy" id="59843"/>
    <lineage>
        <taxon>Bacteria</taxon>
        <taxon>Bacillati</taxon>
        <taxon>Bacillota</taxon>
        <taxon>Bacilli</taxon>
        <taxon>Bacillales</taxon>
        <taxon>Paenibacillaceae</taxon>
        <taxon>Paenibacillus</taxon>
    </lineage>
</organism>